<reference evidence="1" key="1">
    <citation type="submission" date="2021-05" db="EMBL/GenBank/DDBJ databases">
        <authorList>
            <person name="Alioto T."/>
            <person name="Alioto T."/>
            <person name="Gomez Garrido J."/>
        </authorList>
    </citation>
    <scope>NUCLEOTIDE SEQUENCE</scope>
</reference>
<dbReference type="AlphaFoldDB" id="A0A8D8PW40"/>
<proteinExistence type="predicted"/>
<accession>A0A8D8PW40</accession>
<sequence length="146" mass="16998">MNNISALNRNYLGNRLIILSNKSLKGLVLPAVRPSRIIDVSNSDNIHWARWVLKPRHLYYQTDALTSYLGRQIGIVYGKRQTESSEKTNSRNKQIKLHNNKTKMQEKNSLEVFLKRKNNEKIQQEGKKKRKIIIEKSILLGINTFP</sequence>
<name>A0A8D8PW40_9HEMI</name>
<organism evidence="1">
    <name type="scientific">Cacopsylla melanoneura</name>
    <dbReference type="NCBI Taxonomy" id="428564"/>
    <lineage>
        <taxon>Eukaryota</taxon>
        <taxon>Metazoa</taxon>
        <taxon>Ecdysozoa</taxon>
        <taxon>Arthropoda</taxon>
        <taxon>Hexapoda</taxon>
        <taxon>Insecta</taxon>
        <taxon>Pterygota</taxon>
        <taxon>Neoptera</taxon>
        <taxon>Paraneoptera</taxon>
        <taxon>Hemiptera</taxon>
        <taxon>Sternorrhyncha</taxon>
        <taxon>Psylloidea</taxon>
        <taxon>Psyllidae</taxon>
        <taxon>Psyllinae</taxon>
        <taxon>Cacopsylla</taxon>
    </lineage>
</organism>
<dbReference type="EMBL" id="HBUF01038798">
    <property type="protein sequence ID" value="CAG6617422.1"/>
    <property type="molecule type" value="Transcribed_RNA"/>
</dbReference>
<protein>
    <submittedName>
        <fullName evidence="1">Uncharacterized protein</fullName>
    </submittedName>
</protein>
<evidence type="ECO:0000313" key="1">
    <source>
        <dbReference type="EMBL" id="CAG6617422.1"/>
    </source>
</evidence>